<dbReference type="OrthoDB" id="1799553at2"/>
<name>A0A1Q8QHQ1_9FIRM</name>
<dbReference type="AlphaFoldDB" id="A0A1Q8QHQ1"/>
<keyword evidence="2" id="KW-1185">Reference proteome</keyword>
<dbReference type="EMBL" id="MLBF01000068">
    <property type="protein sequence ID" value="OLN26851.1"/>
    <property type="molecule type" value="Genomic_DNA"/>
</dbReference>
<comment type="caution">
    <text evidence="1">The sequence shown here is derived from an EMBL/GenBank/DDBJ whole genome shotgun (WGS) entry which is preliminary data.</text>
</comment>
<evidence type="ECO:0000313" key="2">
    <source>
        <dbReference type="Proteomes" id="UP000186102"/>
    </source>
</evidence>
<evidence type="ECO:0000313" key="1">
    <source>
        <dbReference type="EMBL" id="OLN26851.1"/>
    </source>
</evidence>
<dbReference type="RefSeq" id="WP_075367090.1">
    <property type="nucleotide sequence ID" value="NZ_MLBF01000068.1"/>
</dbReference>
<gene>
    <name evidence="1" type="ORF">DSOL_4804</name>
</gene>
<protein>
    <submittedName>
        <fullName evidence="1">Uncharacterized protein</fullName>
    </submittedName>
</protein>
<organism evidence="1 2">
    <name type="scientific">Desulfosporosinus metallidurans</name>
    <dbReference type="NCBI Taxonomy" id="1888891"/>
    <lineage>
        <taxon>Bacteria</taxon>
        <taxon>Bacillati</taxon>
        <taxon>Bacillota</taxon>
        <taxon>Clostridia</taxon>
        <taxon>Eubacteriales</taxon>
        <taxon>Desulfitobacteriaceae</taxon>
        <taxon>Desulfosporosinus</taxon>
    </lineage>
</organism>
<proteinExistence type="predicted"/>
<dbReference type="Proteomes" id="UP000186102">
    <property type="component" value="Unassembled WGS sequence"/>
</dbReference>
<reference evidence="1 2" key="1">
    <citation type="submission" date="2016-09" db="EMBL/GenBank/DDBJ databases">
        <title>Complete genome of Desulfosporosinus sp. OL.</title>
        <authorList>
            <person name="Mardanov A."/>
            <person name="Beletsky A."/>
            <person name="Panova A."/>
            <person name="Karnachuk O."/>
            <person name="Ravin N."/>
        </authorList>
    </citation>
    <scope>NUCLEOTIDE SEQUENCE [LARGE SCALE GENOMIC DNA]</scope>
    <source>
        <strain evidence="1 2">OL</strain>
    </source>
</reference>
<accession>A0A1Q8QHQ1</accession>
<sequence>MNAERAKAEGEAKGNAETICQYIEVRFGAESQSLQDTVRTITDLDVLSRIINRIFVVNHLDEAKTLIQSSFVSQ</sequence>